<dbReference type="InterPro" id="IPR040255">
    <property type="entry name" value="Non-specific_endonuclease"/>
</dbReference>
<dbReference type="InterPro" id="IPR044925">
    <property type="entry name" value="His-Me_finger_sf"/>
</dbReference>
<proteinExistence type="predicted"/>
<dbReference type="CDD" id="cd00091">
    <property type="entry name" value="NUC"/>
    <property type="match status" value="1"/>
</dbReference>
<dbReference type="InterPro" id="IPR044929">
    <property type="entry name" value="DNA/RNA_non-sp_Endonuclease_sf"/>
</dbReference>
<keyword evidence="2" id="KW-0479">Metal-binding</keyword>
<dbReference type="EMBL" id="PVWO01000212">
    <property type="protein sequence ID" value="PSB55080.1"/>
    <property type="molecule type" value="Genomic_DNA"/>
</dbReference>
<dbReference type="OrthoDB" id="9811262at2"/>
<dbReference type="SUPFAM" id="SSF54060">
    <property type="entry name" value="His-Me finger endonucleases"/>
    <property type="match status" value="1"/>
</dbReference>
<feature type="compositionally biased region" description="Basic and acidic residues" evidence="3">
    <location>
        <begin position="121"/>
        <end position="135"/>
    </location>
</feature>
<dbReference type="PANTHER" id="PTHR13966">
    <property type="entry name" value="ENDONUCLEASE RELATED"/>
    <property type="match status" value="1"/>
</dbReference>
<keyword evidence="7" id="KW-1185">Reference proteome</keyword>
<dbReference type="InterPro" id="IPR001604">
    <property type="entry name" value="Endo_G_ENPP1-like_dom"/>
</dbReference>
<dbReference type="Proteomes" id="UP000238937">
    <property type="component" value="Unassembled WGS sequence"/>
</dbReference>
<evidence type="ECO:0000313" key="6">
    <source>
        <dbReference type="EMBL" id="PSB55080.1"/>
    </source>
</evidence>
<feature type="region of interest" description="Disordered" evidence="3">
    <location>
        <begin position="108"/>
        <end position="135"/>
    </location>
</feature>
<gene>
    <name evidence="6" type="ORF">C7B77_16180</name>
</gene>
<dbReference type="SMART" id="SM00892">
    <property type="entry name" value="Endonuclease_NS"/>
    <property type="match status" value="1"/>
</dbReference>
<accession>A0A2T1GCD9</accession>
<evidence type="ECO:0000259" key="4">
    <source>
        <dbReference type="SMART" id="SM00477"/>
    </source>
</evidence>
<sequence length="283" mass="31036">MLTPVRKVAYLLILTIAIAIVACRNPNIPSGGETQGNINLLMGNPSQATSSPGNSENYLLVRPQYALSYSKNKGIPNWVAWQLNESWLGDARRVGKFAPDDALPAGWERVKPSDYTGSGFDRGHMTNSEDRSRSPEDNIQTFLMTNILPQSPDNNQGPWVGLENYCRQLVRSGKELFIISGGHGQGGIGKNGLRATVGQGKVLVPAVTWKVILVLDKPNAGVAGVDKNTRTIAVIMPNKQGIKSDPWQQYVTSVKDVEKLTGYKFFTSVPAEIREVIYARIDR</sequence>
<dbReference type="PANTHER" id="PTHR13966:SF5">
    <property type="entry name" value="ENDONUCLEASE G, MITOCHONDRIAL"/>
    <property type="match status" value="1"/>
</dbReference>
<feature type="binding site" evidence="2">
    <location>
        <position position="155"/>
    </location>
    <ligand>
        <name>Mg(2+)</name>
        <dbReference type="ChEBI" id="CHEBI:18420"/>
        <note>catalytic</note>
    </ligand>
</feature>
<evidence type="ECO:0000256" key="1">
    <source>
        <dbReference type="PIRSR" id="PIRSR640255-1"/>
    </source>
</evidence>
<name>A0A2T1GCD9_9CYAN</name>
<dbReference type="AlphaFoldDB" id="A0A2T1GCD9"/>
<evidence type="ECO:0000259" key="5">
    <source>
        <dbReference type="SMART" id="SM00892"/>
    </source>
</evidence>
<dbReference type="RefSeq" id="WP_106306888.1">
    <property type="nucleotide sequence ID" value="NZ_PVWO01000212.1"/>
</dbReference>
<dbReference type="GO" id="GO:0004519">
    <property type="term" value="F:endonuclease activity"/>
    <property type="evidence" value="ECO:0007669"/>
    <property type="project" value="TreeGrafter"/>
</dbReference>
<feature type="active site" description="Proton acceptor" evidence="1">
    <location>
        <position position="124"/>
    </location>
</feature>
<dbReference type="GO" id="GO:0003676">
    <property type="term" value="F:nucleic acid binding"/>
    <property type="evidence" value="ECO:0007669"/>
    <property type="project" value="InterPro"/>
</dbReference>
<dbReference type="Pfam" id="PF01223">
    <property type="entry name" value="Endonuclease_NS"/>
    <property type="match status" value="1"/>
</dbReference>
<dbReference type="Gene3D" id="3.40.570.10">
    <property type="entry name" value="Extracellular Endonuclease, subunit A"/>
    <property type="match status" value="1"/>
</dbReference>
<feature type="domain" description="DNA/RNA non-specific endonuclease/pyrophosphatase/phosphodiesterase" evidence="5">
    <location>
        <begin position="61"/>
        <end position="272"/>
    </location>
</feature>
<comment type="caution">
    <text evidence="6">The sequence shown here is derived from an EMBL/GenBank/DDBJ whole genome shotgun (WGS) entry which is preliminary data.</text>
</comment>
<reference evidence="6 7" key="1">
    <citation type="submission" date="2018-03" db="EMBL/GenBank/DDBJ databases">
        <title>The ancient ancestry and fast evolution of plastids.</title>
        <authorList>
            <person name="Moore K.R."/>
            <person name="Magnabosco C."/>
            <person name="Momper L."/>
            <person name="Gold D.A."/>
            <person name="Bosak T."/>
            <person name="Fournier G.P."/>
        </authorList>
    </citation>
    <scope>NUCLEOTIDE SEQUENCE [LARGE SCALE GENOMIC DNA]</scope>
    <source>
        <strain evidence="6 7">CCALA 037</strain>
    </source>
</reference>
<evidence type="ECO:0000256" key="2">
    <source>
        <dbReference type="PIRSR" id="PIRSR640255-2"/>
    </source>
</evidence>
<dbReference type="GO" id="GO:0046872">
    <property type="term" value="F:metal ion binding"/>
    <property type="evidence" value="ECO:0007669"/>
    <property type="project" value="UniProtKB-KW"/>
</dbReference>
<feature type="domain" description="ENPP1-3/EXOG-like endonuclease/phosphodiesterase" evidence="4">
    <location>
        <begin position="62"/>
        <end position="272"/>
    </location>
</feature>
<organism evidence="6 7">
    <name type="scientific">Chamaesiphon polymorphus CCALA 037</name>
    <dbReference type="NCBI Taxonomy" id="2107692"/>
    <lineage>
        <taxon>Bacteria</taxon>
        <taxon>Bacillati</taxon>
        <taxon>Cyanobacteriota</taxon>
        <taxon>Cyanophyceae</taxon>
        <taxon>Gomontiellales</taxon>
        <taxon>Chamaesiphonaceae</taxon>
        <taxon>Chamaesiphon</taxon>
    </lineage>
</organism>
<dbReference type="GO" id="GO:0016787">
    <property type="term" value="F:hydrolase activity"/>
    <property type="evidence" value="ECO:0007669"/>
    <property type="project" value="InterPro"/>
</dbReference>
<dbReference type="SMART" id="SM00477">
    <property type="entry name" value="NUC"/>
    <property type="match status" value="1"/>
</dbReference>
<dbReference type="PROSITE" id="PS51257">
    <property type="entry name" value="PROKAR_LIPOPROTEIN"/>
    <property type="match status" value="1"/>
</dbReference>
<dbReference type="InterPro" id="IPR020821">
    <property type="entry name" value="ENPP1-3/EXOG-like_nuc-like"/>
</dbReference>
<protein>
    <submittedName>
        <fullName evidence="6">Nuclease</fullName>
    </submittedName>
</protein>
<evidence type="ECO:0000313" key="7">
    <source>
        <dbReference type="Proteomes" id="UP000238937"/>
    </source>
</evidence>
<evidence type="ECO:0000256" key="3">
    <source>
        <dbReference type="SAM" id="MobiDB-lite"/>
    </source>
</evidence>